<feature type="non-terminal residue" evidence="1">
    <location>
        <position position="1"/>
    </location>
</feature>
<protein>
    <submittedName>
        <fullName evidence="1">Uncharacterized protein</fullName>
    </submittedName>
</protein>
<dbReference type="EMBL" id="LLXE01000097">
    <property type="protein sequence ID" value="KUM62561.1"/>
    <property type="molecule type" value="Genomic_DNA"/>
</dbReference>
<keyword evidence="2" id="KW-1185">Reference proteome</keyword>
<gene>
    <name evidence="1" type="ORF">ACN42_g4528</name>
</gene>
<evidence type="ECO:0000313" key="2">
    <source>
        <dbReference type="Proteomes" id="UP000055045"/>
    </source>
</evidence>
<reference evidence="1 2" key="1">
    <citation type="submission" date="2015-10" db="EMBL/GenBank/DDBJ databases">
        <title>Genome sequencing of Penicillium freii.</title>
        <authorList>
            <person name="Nguyen H.D."/>
            <person name="Visagie C.M."/>
            <person name="Seifert K.A."/>
        </authorList>
    </citation>
    <scope>NUCLEOTIDE SEQUENCE [LARGE SCALE GENOMIC DNA]</scope>
    <source>
        <strain evidence="1 2">DAOM 242723</strain>
    </source>
</reference>
<comment type="caution">
    <text evidence="1">The sequence shown here is derived from an EMBL/GenBank/DDBJ whole genome shotgun (WGS) entry which is preliminary data.</text>
</comment>
<organism evidence="1 2">
    <name type="scientific">Penicillium freii</name>
    <dbReference type="NCBI Taxonomy" id="48697"/>
    <lineage>
        <taxon>Eukaryota</taxon>
        <taxon>Fungi</taxon>
        <taxon>Dikarya</taxon>
        <taxon>Ascomycota</taxon>
        <taxon>Pezizomycotina</taxon>
        <taxon>Eurotiomycetes</taxon>
        <taxon>Eurotiomycetidae</taxon>
        <taxon>Eurotiales</taxon>
        <taxon>Aspergillaceae</taxon>
        <taxon>Penicillium</taxon>
    </lineage>
</organism>
<accession>A0A101ML46</accession>
<evidence type="ECO:0000313" key="1">
    <source>
        <dbReference type="EMBL" id="KUM62561.1"/>
    </source>
</evidence>
<proteinExistence type="predicted"/>
<sequence length="44" mass="5167">ACTLMERHQHYPVAESHAIYSLPIKIEYQFSCESDKSWLSIWAP</sequence>
<dbReference type="AlphaFoldDB" id="A0A101ML46"/>
<dbReference type="Proteomes" id="UP000055045">
    <property type="component" value="Unassembled WGS sequence"/>
</dbReference>
<name>A0A101ML46_PENFR</name>